<comment type="similarity">
    <text evidence="1">Belongs to the sigma-70 factor family. ECF subfamily.</text>
</comment>
<dbReference type="Gene3D" id="1.10.1740.10">
    <property type="match status" value="1"/>
</dbReference>
<evidence type="ECO:0000256" key="1">
    <source>
        <dbReference type="ARBA" id="ARBA00010641"/>
    </source>
</evidence>
<dbReference type="InterPro" id="IPR036388">
    <property type="entry name" value="WH-like_DNA-bd_sf"/>
</dbReference>
<accession>A0AB33EK29</accession>
<gene>
    <name evidence="7" type="ORF">CNN82_23675</name>
</gene>
<dbReference type="Pfam" id="PF08281">
    <property type="entry name" value="Sigma70_r4_2"/>
    <property type="match status" value="1"/>
</dbReference>
<evidence type="ECO:0000256" key="3">
    <source>
        <dbReference type="ARBA" id="ARBA00023082"/>
    </source>
</evidence>
<dbReference type="PANTHER" id="PTHR43133">
    <property type="entry name" value="RNA POLYMERASE ECF-TYPE SIGMA FACTO"/>
    <property type="match status" value="1"/>
</dbReference>
<evidence type="ECO:0000256" key="2">
    <source>
        <dbReference type="ARBA" id="ARBA00023015"/>
    </source>
</evidence>
<dbReference type="GO" id="GO:0006352">
    <property type="term" value="P:DNA-templated transcription initiation"/>
    <property type="evidence" value="ECO:0007669"/>
    <property type="project" value="InterPro"/>
</dbReference>
<dbReference type="GO" id="GO:0003677">
    <property type="term" value="F:DNA binding"/>
    <property type="evidence" value="ECO:0007669"/>
    <property type="project" value="InterPro"/>
</dbReference>
<keyword evidence="4" id="KW-0804">Transcription</keyword>
<evidence type="ECO:0000259" key="6">
    <source>
        <dbReference type="Pfam" id="PF08281"/>
    </source>
</evidence>
<organism evidence="7 8">
    <name type="scientific">Pseudomonas frederiksbergensis</name>
    <dbReference type="NCBI Taxonomy" id="104087"/>
    <lineage>
        <taxon>Bacteria</taxon>
        <taxon>Pseudomonadati</taxon>
        <taxon>Pseudomonadota</taxon>
        <taxon>Gammaproteobacteria</taxon>
        <taxon>Pseudomonadales</taxon>
        <taxon>Pseudomonadaceae</taxon>
        <taxon>Pseudomonas</taxon>
    </lineage>
</organism>
<evidence type="ECO:0000313" key="8">
    <source>
        <dbReference type="Proteomes" id="UP000218385"/>
    </source>
</evidence>
<dbReference type="PANTHER" id="PTHR43133:SF63">
    <property type="entry name" value="RNA POLYMERASE SIGMA FACTOR FECI-RELATED"/>
    <property type="match status" value="1"/>
</dbReference>
<name>A0AB33EK29_9PSED</name>
<dbReference type="InterPro" id="IPR013249">
    <property type="entry name" value="RNA_pol_sigma70_r4_t2"/>
</dbReference>
<dbReference type="RefSeq" id="WP_028939401.1">
    <property type="nucleotide sequence ID" value="NZ_CP023466.1"/>
</dbReference>
<dbReference type="NCBIfam" id="TIGR02937">
    <property type="entry name" value="sigma70-ECF"/>
    <property type="match status" value="1"/>
</dbReference>
<protein>
    <submittedName>
        <fullName evidence="7">RNA polymerase subunit sigma</fullName>
    </submittedName>
</protein>
<reference evidence="7 8" key="1">
    <citation type="submission" date="2017-09" db="EMBL/GenBank/DDBJ databases">
        <title>Complete Genome sequence of Lysobacter capsici KNU-15.</title>
        <authorList>
            <person name="Kim M.-C."/>
            <person name="Yi H."/>
            <person name="Lee D.-W."/>
            <person name="Shin J.-H."/>
        </authorList>
    </citation>
    <scope>NUCLEOTIDE SEQUENCE [LARGE SCALE GENOMIC DNA]</scope>
    <source>
        <strain evidence="7 8">KNU-15</strain>
    </source>
</reference>
<proteinExistence type="inferred from homology"/>
<dbReference type="Proteomes" id="UP000218385">
    <property type="component" value="Chromosome"/>
</dbReference>
<evidence type="ECO:0000313" key="7">
    <source>
        <dbReference type="EMBL" id="ATE79271.1"/>
    </source>
</evidence>
<dbReference type="EMBL" id="CP023466">
    <property type="protein sequence ID" value="ATE79271.1"/>
    <property type="molecule type" value="Genomic_DNA"/>
</dbReference>
<dbReference type="AlphaFoldDB" id="A0AB33EK29"/>
<dbReference type="Pfam" id="PF04542">
    <property type="entry name" value="Sigma70_r2"/>
    <property type="match status" value="1"/>
</dbReference>
<dbReference type="Gene3D" id="1.10.10.10">
    <property type="entry name" value="Winged helix-like DNA-binding domain superfamily/Winged helix DNA-binding domain"/>
    <property type="match status" value="1"/>
</dbReference>
<evidence type="ECO:0000256" key="4">
    <source>
        <dbReference type="ARBA" id="ARBA00023163"/>
    </source>
</evidence>
<dbReference type="SUPFAM" id="SSF88659">
    <property type="entry name" value="Sigma3 and sigma4 domains of RNA polymerase sigma factors"/>
    <property type="match status" value="1"/>
</dbReference>
<dbReference type="SUPFAM" id="SSF88946">
    <property type="entry name" value="Sigma2 domain of RNA polymerase sigma factors"/>
    <property type="match status" value="1"/>
</dbReference>
<feature type="domain" description="RNA polymerase sigma factor 70 region 4 type 2" evidence="6">
    <location>
        <begin position="114"/>
        <end position="159"/>
    </location>
</feature>
<dbReference type="InterPro" id="IPR013325">
    <property type="entry name" value="RNA_pol_sigma_r2"/>
</dbReference>
<feature type="domain" description="RNA polymerase sigma-70 region 2" evidence="5">
    <location>
        <begin position="15"/>
        <end position="80"/>
    </location>
</feature>
<dbReference type="InterPro" id="IPR013324">
    <property type="entry name" value="RNA_pol_sigma_r3/r4-like"/>
</dbReference>
<evidence type="ECO:0000259" key="5">
    <source>
        <dbReference type="Pfam" id="PF04542"/>
    </source>
</evidence>
<dbReference type="InterPro" id="IPR007627">
    <property type="entry name" value="RNA_pol_sigma70_r2"/>
</dbReference>
<dbReference type="GO" id="GO:0016987">
    <property type="term" value="F:sigma factor activity"/>
    <property type="evidence" value="ECO:0007669"/>
    <property type="project" value="UniProtKB-KW"/>
</dbReference>
<dbReference type="InterPro" id="IPR014284">
    <property type="entry name" value="RNA_pol_sigma-70_dom"/>
</dbReference>
<keyword evidence="2" id="KW-0805">Transcription regulation</keyword>
<keyword evidence="3" id="KW-0731">Sigma factor</keyword>
<dbReference type="InterPro" id="IPR039425">
    <property type="entry name" value="RNA_pol_sigma-70-like"/>
</dbReference>
<sequence>MSGADVSHRNDVGGLFRAHYTWLCARLRRYLGTSPSVEDIAAETFVQLLESPGLTPIREPRALLTTIAQRLIYQLWRRRDLERQHFEQLLPVDPIGGPSPEDQAQFSQTLKHLNRTLDRLPGKVRATFLLSRVDGLTYPQIAAELGISQRSVSVYMTRSQALCALHSANEPLNRTSLNRTPQTRRSA</sequence>